<evidence type="ECO:0000256" key="9">
    <source>
        <dbReference type="ARBA" id="ARBA00023136"/>
    </source>
</evidence>
<dbReference type="InterPro" id="IPR017871">
    <property type="entry name" value="ABC_transporter-like_CS"/>
</dbReference>
<dbReference type="PROSITE" id="PS50893">
    <property type="entry name" value="ABC_TRANSPORTER_2"/>
    <property type="match status" value="1"/>
</dbReference>
<evidence type="ECO:0000256" key="8">
    <source>
        <dbReference type="ARBA" id="ARBA00022967"/>
    </source>
</evidence>
<evidence type="ECO:0000256" key="6">
    <source>
        <dbReference type="ARBA" id="ARBA00022741"/>
    </source>
</evidence>
<organism evidence="12 13">
    <name type="scientific">Nonomuraea cypriaca</name>
    <dbReference type="NCBI Taxonomy" id="1187855"/>
    <lineage>
        <taxon>Bacteria</taxon>
        <taxon>Bacillati</taxon>
        <taxon>Actinomycetota</taxon>
        <taxon>Actinomycetes</taxon>
        <taxon>Streptosporangiales</taxon>
        <taxon>Streptosporangiaceae</taxon>
        <taxon>Nonomuraea</taxon>
    </lineage>
</organism>
<evidence type="ECO:0000256" key="5">
    <source>
        <dbReference type="ARBA" id="ARBA00022519"/>
    </source>
</evidence>
<evidence type="ECO:0000256" key="10">
    <source>
        <dbReference type="SAM" id="MobiDB-lite"/>
    </source>
</evidence>
<dbReference type="CDD" id="cd03257">
    <property type="entry name" value="ABC_NikE_OppD_transporters"/>
    <property type="match status" value="1"/>
</dbReference>
<dbReference type="Pfam" id="PF00005">
    <property type="entry name" value="ABC_tran"/>
    <property type="match status" value="1"/>
</dbReference>
<dbReference type="InterPro" id="IPR003439">
    <property type="entry name" value="ABC_transporter-like_ATP-bd"/>
</dbReference>
<keyword evidence="5" id="KW-0997">Cell inner membrane</keyword>
<keyword evidence="9" id="KW-0472">Membrane</keyword>
<dbReference type="EMBL" id="JADOGI010000001">
    <property type="protein sequence ID" value="MBF8184219.1"/>
    <property type="molecule type" value="Genomic_DNA"/>
</dbReference>
<accession>A0A931EU72</accession>
<comment type="similarity">
    <text evidence="2">Belongs to the ABC transporter superfamily.</text>
</comment>
<dbReference type="GO" id="GO:0005524">
    <property type="term" value="F:ATP binding"/>
    <property type="evidence" value="ECO:0007669"/>
    <property type="project" value="UniProtKB-KW"/>
</dbReference>
<evidence type="ECO:0000313" key="13">
    <source>
        <dbReference type="Proteomes" id="UP000605361"/>
    </source>
</evidence>
<dbReference type="Proteomes" id="UP000605361">
    <property type="component" value="Unassembled WGS sequence"/>
</dbReference>
<keyword evidence="4" id="KW-1003">Cell membrane</keyword>
<protein>
    <submittedName>
        <fullName evidence="12">ABC transporter ATP-binding protein</fullName>
    </submittedName>
</protein>
<dbReference type="AlphaFoldDB" id="A0A931EU72"/>
<dbReference type="InterPro" id="IPR027417">
    <property type="entry name" value="P-loop_NTPase"/>
</dbReference>
<comment type="caution">
    <text evidence="12">The sequence shown here is derived from an EMBL/GenBank/DDBJ whole genome shotgun (WGS) entry which is preliminary data.</text>
</comment>
<feature type="region of interest" description="Disordered" evidence="10">
    <location>
        <begin position="352"/>
        <end position="371"/>
    </location>
</feature>
<keyword evidence="3" id="KW-0813">Transport</keyword>
<keyword evidence="7 12" id="KW-0067">ATP-binding</keyword>
<name>A0A931EU72_9ACTN</name>
<gene>
    <name evidence="12" type="ORF">ITP53_00335</name>
</gene>
<keyword evidence="6" id="KW-0547">Nucleotide-binding</keyword>
<dbReference type="InterPro" id="IPR013563">
    <property type="entry name" value="Oligopep_ABC_C"/>
</dbReference>
<evidence type="ECO:0000313" key="12">
    <source>
        <dbReference type="EMBL" id="MBF8184219.1"/>
    </source>
</evidence>
<dbReference type="GO" id="GO:0015833">
    <property type="term" value="P:peptide transport"/>
    <property type="evidence" value="ECO:0007669"/>
    <property type="project" value="InterPro"/>
</dbReference>
<dbReference type="FunFam" id="3.40.50.300:FF:000016">
    <property type="entry name" value="Oligopeptide ABC transporter ATP-binding component"/>
    <property type="match status" value="1"/>
</dbReference>
<comment type="subcellular location">
    <subcellularLocation>
        <location evidence="1">Cell membrane</location>
        <topology evidence="1">Peripheral membrane protein</topology>
    </subcellularLocation>
</comment>
<evidence type="ECO:0000256" key="3">
    <source>
        <dbReference type="ARBA" id="ARBA00022448"/>
    </source>
</evidence>
<evidence type="ECO:0000259" key="11">
    <source>
        <dbReference type="PROSITE" id="PS50893"/>
    </source>
</evidence>
<evidence type="ECO:0000256" key="2">
    <source>
        <dbReference type="ARBA" id="ARBA00005417"/>
    </source>
</evidence>
<dbReference type="PROSITE" id="PS00211">
    <property type="entry name" value="ABC_TRANSPORTER_1"/>
    <property type="match status" value="1"/>
</dbReference>
<keyword evidence="8" id="KW-1278">Translocase</keyword>
<dbReference type="SUPFAM" id="SSF52540">
    <property type="entry name" value="P-loop containing nucleoside triphosphate hydrolases"/>
    <property type="match status" value="1"/>
</dbReference>
<dbReference type="GO" id="GO:0005886">
    <property type="term" value="C:plasma membrane"/>
    <property type="evidence" value="ECO:0007669"/>
    <property type="project" value="UniProtKB-SubCell"/>
</dbReference>
<dbReference type="GO" id="GO:0016887">
    <property type="term" value="F:ATP hydrolysis activity"/>
    <property type="evidence" value="ECO:0007669"/>
    <property type="project" value="InterPro"/>
</dbReference>
<dbReference type="PANTHER" id="PTHR43297">
    <property type="entry name" value="OLIGOPEPTIDE TRANSPORT ATP-BINDING PROTEIN APPD"/>
    <property type="match status" value="1"/>
</dbReference>
<dbReference type="PANTHER" id="PTHR43297:SF14">
    <property type="entry name" value="ATPASE AAA-TYPE CORE DOMAIN-CONTAINING PROTEIN"/>
    <property type="match status" value="1"/>
</dbReference>
<evidence type="ECO:0000256" key="7">
    <source>
        <dbReference type="ARBA" id="ARBA00022840"/>
    </source>
</evidence>
<dbReference type="NCBIfam" id="TIGR01727">
    <property type="entry name" value="oligo_HPY"/>
    <property type="match status" value="1"/>
</dbReference>
<feature type="domain" description="ABC transporter" evidence="11">
    <location>
        <begin position="6"/>
        <end position="273"/>
    </location>
</feature>
<dbReference type="InterPro" id="IPR050388">
    <property type="entry name" value="ABC_Ni/Peptide_Import"/>
</dbReference>
<dbReference type="RefSeq" id="WP_195893210.1">
    <property type="nucleotide sequence ID" value="NZ_JADOGI010000001.1"/>
</dbReference>
<sequence length="371" mass="39942">MSLLEVADLDVAYTRGNTRMPALRDINLTMERGAIVGLVGESGSGKSTLGLAIAQLLPGNGRVTAGTIAFDGTDLTSSTQAELRAFRGKRIGVVFQDPSASLNPVLTIGEQIAESIRLHHDTGESTSLLTETLRKYSGGLARRGRSWAMAVDMLARMGIPDPAGCARRFPHQLSGGMRQRAAIAMALSGEPDLLIADEPTTALDVTVQATILRELVELVREMNTSVLLVTHDLDVASYFCDRIAVLYSGQLFELASAKEIFENPQNPYTQRLLASQPNIDDESAELAVLEGDVPDPADELAGCRFAARCPEAIDLCRSTPPRLVTLPERLVTHDREHQCRCLLRDGTATAAAGGAGHQVLHARRPAGEDRR</sequence>
<dbReference type="Pfam" id="PF08352">
    <property type="entry name" value="oligo_HPY"/>
    <property type="match status" value="1"/>
</dbReference>
<dbReference type="Gene3D" id="3.40.50.300">
    <property type="entry name" value="P-loop containing nucleotide triphosphate hydrolases"/>
    <property type="match status" value="1"/>
</dbReference>
<keyword evidence="13" id="KW-1185">Reference proteome</keyword>
<evidence type="ECO:0000256" key="4">
    <source>
        <dbReference type="ARBA" id="ARBA00022475"/>
    </source>
</evidence>
<proteinExistence type="inferred from homology"/>
<reference evidence="12" key="1">
    <citation type="submission" date="2020-11" db="EMBL/GenBank/DDBJ databases">
        <title>Whole-genome analyses of Nonomuraea sp. K274.</title>
        <authorList>
            <person name="Veyisoglu A."/>
        </authorList>
    </citation>
    <scope>NUCLEOTIDE SEQUENCE</scope>
    <source>
        <strain evidence="12">K274</strain>
    </source>
</reference>
<dbReference type="InterPro" id="IPR003593">
    <property type="entry name" value="AAA+_ATPase"/>
</dbReference>
<evidence type="ECO:0000256" key="1">
    <source>
        <dbReference type="ARBA" id="ARBA00004202"/>
    </source>
</evidence>
<dbReference type="SMART" id="SM00382">
    <property type="entry name" value="AAA"/>
    <property type="match status" value="1"/>
</dbReference>